<feature type="transmembrane region" description="Helical" evidence="2">
    <location>
        <begin position="74"/>
        <end position="92"/>
    </location>
</feature>
<accession>M0AAD3</accession>
<feature type="compositionally biased region" description="Gly residues" evidence="1">
    <location>
        <begin position="34"/>
        <end position="49"/>
    </location>
</feature>
<keyword evidence="2" id="KW-0472">Membrane</keyword>
<sequence length="350" mass="35931">MSRNDLLVRVAAALGGIVAIALAAATIDTPIDTGGSGGSSSGSGAGTGTEGIVDQPGSPNDVSGGGGVPPFLEYLFYALLIIVVIALVWYLLANRREAVSLIAVALLAALGGILLLSFLEFDLASGPAEMLNRSAGSGTPAAPGSGDGEASDVFPTNPLFAALAIITTIFVGGVLLSRGSGTDDGTATATAQDEDATRGADAAAVGTAAGRAADRIDESTDLDNEIYRAWREMTRPLDIDRPDSSTPREFASAAVDAGLTREHVDELTRLFEDVRYGSTESTPELEDRAVTILRRIEREYGDTAESAAANSERSAATDAEQSGAAGQRRSDQAGQGQSDRSGRPNGGENR</sequence>
<dbReference type="OrthoDB" id="206550at2157"/>
<gene>
    <name evidence="4" type="ORF">C484_04300</name>
</gene>
<dbReference type="PATRIC" id="fig|1230458.4.peg.868"/>
<dbReference type="STRING" id="1230458.C484_04300"/>
<organism evidence="4 5">
    <name type="scientific">Natrialba taiwanensis DSM 12281</name>
    <dbReference type="NCBI Taxonomy" id="1230458"/>
    <lineage>
        <taxon>Archaea</taxon>
        <taxon>Methanobacteriati</taxon>
        <taxon>Methanobacteriota</taxon>
        <taxon>Stenosarchaea group</taxon>
        <taxon>Halobacteria</taxon>
        <taxon>Halobacteriales</taxon>
        <taxon>Natrialbaceae</taxon>
        <taxon>Natrialba</taxon>
    </lineage>
</organism>
<reference evidence="4 5" key="1">
    <citation type="journal article" date="2014" name="PLoS Genet.">
        <title>Phylogenetically driven sequencing of extremely halophilic archaea reveals strategies for static and dynamic osmo-response.</title>
        <authorList>
            <person name="Becker E.A."/>
            <person name="Seitzer P.M."/>
            <person name="Tritt A."/>
            <person name="Larsen D."/>
            <person name="Krusor M."/>
            <person name="Yao A.I."/>
            <person name="Wu D."/>
            <person name="Madern D."/>
            <person name="Eisen J.A."/>
            <person name="Darling A.E."/>
            <person name="Facciotti M.T."/>
        </authorList>
    </citation>
    <scope>NUCLEOTIDE SEQUENCE [LARGE SCALE GENOMIC DNA]</scope>
    <source>
        <strain evidence="4 5">DSM 12281</strain>
    </source>
</reference>
<feature type="region of interest" description="Disordered" evidence="1">
    <location>
        <begin position="34"/>
        <end position="60"/>
    </location>
</feature>
<evidence type="ECO:0000259" key="3">
    <source>
        <dbReference type="Pfam" id="PF13559"/>
    </source>
</evidence>
<feature type="transmembrane region" description="Helical" evidence="2">
    <location>
        <begin position="99"/>
        <end position="119"/>
    </location>
</feature>
<proteinExistence type="predicted"/>
<evidence type="ECO:0000256" key="1">
    <source>
        <dbReference type="SAM" id="MobiDB-lite"/>
    </source>
</evidence>
<feature type="compositionally biased region" description="Low complexity" evidence="1">
    <location>
        <begin position="303"/>
        <end position="319"/>
    </location>
</feature>
<dbReference type="AlphaFoldDB" id="M0AAD3"/>
<keyword evidence="5" id="KW-1185">Reference proteome</keyword>
<dbReference type="Proteomes" id="UP000011648">
    <property type="component" value="Unassembled WGS sequence"/>
</dbReference>
<dbReference type="EMBL" id="AOIL01000013">
    <property type="protein sequence ID" value="ELY95479.1"/>
    <property type="molecule type" value="Genomic_DNA"/>
</dbReference>
<feature type="transmembrane region" description="Helical" evidence="2">
    <location>
        <begin position="159"/>
        <end position="176"/>
    </location>
</feature>
<evidence type="ECO:0000313" key="4">
    <source>
        <dbReference type="EMBL" id="ELY95479.1"/>
    </source>
</evidence>
<evidence type="ECO:0000313" key="5">
    <source>
        <dbReference type="Proteomes" id="UP000011648"/>
    </source>
</evidence>
<keyword evidence="2" id="KW-1133">Transmembrane helix</keyword>
<dbReference type="InterPro" id="IPR025403">
    <property type="entry name" value="TgpA-like_C"/>
</dbReference>
<protein>
    <recommendedName>
        <fullName evidence="3">Protein-glutamine gamma-glutamyltransferase-like C-terminal domain-containing protein</fullName>
    </recommendedName>
</protein>
<comment type="caution">
    <text evidence="4">The sequence shown here is derived from an EMBL/GenBank/DDBJ whole genome shotgun (WGS) entry which is preliminary data.</text>
</comment>
<keyword evidence="2" id="KW-0812">Transmembrane</keyword>
<dbReference type="Pfam" id="PF13559">
    <property type="entry name" value="DUF4129"/>
    <property type="match status" value="1"/>
</dbReference>
<name>M0AAD3_9EURY</name>
<feature type="domain" description="Protein-glutamine gamma-glutamyltransferase-like C-terminal" evidence="3">
    <location>
        <begin position="227"/>
        <end position="294"/>
    </location>
</feature>
<evidence type="ECO:0000256" key="2">
    <source>
        <dbReference type="SAM" id="Phobius"/>
    </source>
</evidence>
<feature type="region of interest" description="Disordered" evidence="1">
    <location>
        <begin position="300"/>
        <end position="350"/>
    </location>
</feature>
<dbReference type="RefSeq" id="WP_006824723.1">
    <property type="nucleotide sequence ID" value="NZ_AOIL01000013.1"/>
</dbReference>
<feature type="transmembrane region" description="Helical" evidence="2">
    <location>
        <begin position="7"/>
        <end position="27"/>
    </location>
</feature>
<feature type="region of interest" description="Disordered" evidence="1">
    <location>
        <begin position="181"/>
        <end position="200"/>
    </location>
</feature>